<dbReference type="Proteomes" id="UP000317010">
    <property type="component" value="Unassembled WGS sequence"/>
</dbReference>
<reference evidence="1 2" key="1">
    <citation type="submission" date="2019-07" db="EMBL/GenBank/DDBJ databases">
        <title>Genomic Encyclopedia of Archaeal and Bacterial Type Strains, Phase II (KMG-II): from individual species to whole genera.</title>
        <authorList>
            <person name="Goeker M."/>
        </authorList>
    </citation>
    <scope>NUCLEOTIDE SEQUENCE [LARGE SCALE GENOMIC DNA]</scope>
    <source>
        <strain evidence="1 2">ATCC BAA-1854</strain>
    </source>
</reference>
<dbReference type="AlphaFoldDB" id="A0A562TTB5"/>
<name>A0A562TTB5_9SPHI</name>
<protein>
    <submittedName>
        <fullName evidence="1">Carbon monoxide dehydrogenase subunit G</fullName>
    </submittedName>
</protein>
<comment type="caution">
    <text evidence="1">The sequence shown here is derived from an EMBL/GenBank/DDBJ whole genome shotgun (WGS) entry which is preliminary data.</text>
</comment>
<sequence>MTTFESKATINLPANTIYNFLSDFNNHQQLMPENIQNWTSTFNTAAFAIQNMGSISLKINSRTENSQIVIIPDQKPPFDMELKWELATNGADTLVTFTISAELNMMLKMLASGPLQKLADHETTALVSVIK</sequence>
<dbReference type="Gene3D" id="3.30.530.20">
    <property type="match status" value="1"/>
</dbReference>
<dbReference type="SUPFAM" id="SSF55961">
    <property type="entry name" value="Bet v1-like"/>
    <property type="match status" value="1"/>
</dbReference>
<gene>
    <name evidence="1" type="ORF">JN11_03914</name>
</gene>
<evidence type="ECO:0000313" key="1">
    <source>
        <dbReference type="EMBL" id="TWI96802.1"/>
    </source>
</evidence>
<organism evidence="1 2">
    <name type="scientific">Mucilaginibacter frigoritolerans</name>
    <dbReference type="NCBI Taxonomy" id="652788"/>
    <lineage>
        <taxon>Bacteria</taxon>
        <taxon>Pseudomonadati</taxon>
        <taxon>Bacteroidota</taxon>
        <taxon>Sphingobacteriia</taxon>
        <taxon>Sphingobacteriales</taxon>
        <taxon>Sphingobacteriaceae</taxon>
        <taxon>Mucilaginibacter</taxon>
    </lineage>
</organism>
<dbReference type="RefSeq" id="WP_144915167.1">
    <property type="nucleotide sequence ID" value="NZ_VLLI01000012.1"/>
</dbReference>
<dbReference type="InterPro" id="IPR023393">
    <property type="entry name" value="START-like_dom_sf"/>
</dbReference>
<accession>A0A562TTB5</accession>
<keyword evidence="2" id="KW-1185">Reference proteome</keyword>
<proteinExistence type="predicted"/>
<dbReference type="EMBL" id="VLLI01000012">
    <property type="protein sequence ID" value="TWI96802.1"/>
    <property type="molecule type" value="Genomic_DNA"/>
</dbReference>
<dbReference type="OrthoDB" id="1011799at2"/>
<evidence type="ECO:0000313" key="2">
    <source>
        <dbReference type="Proteomes" id="UP000317010"/>
    </source>
</evidence>